<evidence type="ECO:0000313" key="3">
    <source>
        <dbReference type="EMBL" id="SDG40144.1"/>
    </source>
</evidence>
<dbReference type="PROSITE" id="PS50887">
    <property type="entry name" value="GGDEF"/>
    <property type="match status" value="1"/>
</dbReference>
<proteinExistence type="predicted"/>
<evidence type="ECO:0000256" key="1">
    <source>
        <dbReference type="SAM" id="Phobius"/>
    </source>
</evidence>
<reference evidence="3 4" key="1">
    <citation type="submission" date="2016-10" db="EMBL/GenBank/DDBJ databases">
        <authorList>
            <person name="de Groot N.N."/>
        </authorList>
    </citation>
    <scope>NUCLEOTIDE SEQUENCE [LARGE SCALE GENOMIC DNA]</scope>
    <source>
        <strain evidence="3 4">BH539</strain>
    </source>
</reference>
<dbReference type="InterPro" id="IPR029787">
    <property type="entry name" value="Nucleotide_cyclase"/>
</dbReference>
<dbReference type="InterPro" id="IPR000160">
    <property type="entry name" value="GGDEF_dom"/>
</dbReference>
<keyword evidence="1" id="KW-0812">Transmembrane</keyword>
<dbReference type="STRING" id="284577.SAMN05216571_11234"/>
<feature type="transmembrane region" description="Helical" evidence="1">
    <location>
        <begin position="131"/>
        <end position="149"/>
    </location>
</feature>
<gene>
    <name evidence="3" type="ORF">SAMN05216571_11234</name>
</gene>
<organism evidence="3 4">
    <name type="scientific">Onishia taeanensis</name>
    <dbReference type="NCBI Taxonomy" id="284577"/>
    <lineage>
        <taxon>Bacteria</taxon>
        <taxon>Pseudomonadati</taxon>
        <taxon>Pseudomonadota</taxon>
        <taxon>Gammaproteobacteria</taxon>
        <taxon>Oceanospirillales</taxon>
        <taxon>Halomonadaceae</taxon>
        <taxon>Onishia</taxon>
    </lineage>
</organism>
<feature type="transmembrane region" description="Helical" evidence="1">
    <location>
        <begin position="40"/>
        <end position="60"/>
    </location>
</feature>
<dbReference type="RefSeq" id="WP_092527368.1">
    <property type="nucleotide sequence ID" value="NZ_FNCI01000012.1"/>
</dbReference>
<keyword evidence="4" id="KW-1185">Reference proteome</keyword>
<dbReference type="Proteomes" id="UP000198641">
    <property type="component" value="Unassembled WGS sequence"/>
</dbReference>
<feature type="domain" description="GGDEF" evidence="2">
    <location>
        <begin position="192"/>
        <end position="313"/>
    </location>
</feature>
<evidence type="ECO:0000313" key="4">
    <source>
        <dbReference type="Proteomes" id="UP000198641"/>
    </source>
</evidence>
<dbReference type="Pfam" id="PF00990">
    <property type="entry name" value="GGDEF"/>
    <property type="match status" value="1"/>
</dbReference>
<evidence type="ECO:0000259" key="2">
    <source>
        <dbReference type="PROSITE" id="PS50887"/>
    </source>
</evidence>
<sequence length="313" mass="34777">MPNQDSLPHSWLYCVFHAWITLLTAGAALWHYQMGQFDRILLPAALSMALLTATLMSLGTPSARRAAAIITLLASYLLCAELIRNGQTPDILWLGFPPVLTTLLLSMRYALYVNLLMAPVWLLLNGNGPSLIATLSYLAVSLAGALAQWEMMRQLTLDKLTSPHDPECDALSSDMIAERLPQEHKRANALGRRLSVLVIHLPQLEMAHEQFGARLRLELLQRFCQAARRSCRLDDTLGRTGESLLWMLLPGTDENDALMTRNRLLTMLNDTAISETGHLSAMVVACTLHPGESLSAFEQRLRIKERALVDSTP</sequence>
<protein>
    <submittedName>
        <fullName evidence="3">GGDEF domain-containing protein, diguanylate cyclase (C-di-GMP synthetase) or its enzymatically inactive variants</fullName>
    </submittedName>
</protein>
<feature type="transmembrane region" description="Helical" evidence="1">
    <location>
        <begin position="66"/>
        <end position="84"/>
    </location>
</feature>
<dbReference type="Gene3D" id="3.30.70.270">
    <property type="match status" value="1"/>
</dbReference>
<feature type="transmembrane region" description="Helical" evidence="1">
    <location>
        <begin position="12"/>
        <end position="33"/>
    </location>
</feature>
<dbReference type="SUPFAM" id="SSF55073">
    <property type="entry name" value="Nucleotide cyclase"/>
    <property type="match status" value="1"/>
</dbReference>
<keyword evidence="1" id="KW-1133">Transmembrane helix</keyword>
<name>A0A1G7TYK3_9GAMM</name>
<dbReference type="InterPro" id="IPR043128">
    <property type="entry name" value="Rev_trsase/Diguanyl_cyclase"/>
</dbReference>
<keyword evidence="1" id="KW-0472">Membrane</keyword>
<dbReference type="OrthoDB" id="6181977at2"/>
<dbReference type="EMBL" id="FNCI01000012">
    <property type="protein sequence ID" value="SDG40144.1"/>
    <property type="molecule type" value="Genomic_DNA"/>
</dbReference>
<dbReference type="AlphaFoldDB" id="A0A1G7TYK3"/>
<feature type="transmembrane region" description="Helical" evidence="1">
    <location>
        <begin position="91"/>
        <end position="111"/>
    </location>
</feature>
<accession>A0A1G7TYK3</accession>